<dbReference type="EMBL" id="JBJGWJ010000001">
    <property type="protein sequence ID" value="MFK8292287.1"/>
    <property type="molecule type" value="Genomic_DNA"/>
</dbReference>
<reference evidence="2" key="4">
    <citation type="submission" date="2024-10" db="EMBL/GenBank/DDBJ databases">
        <authorList>
            <person name="Bergman P."/>
            <person name="Andersson A.F."/>
            <person name="Zangenah S."/>
            <person name="Abbasi N."/>
        </authorList>
    </citation>
    <scope>NUCLEOTIDE SEQUENCE</scope>
    <source>
        <strain evidence="2">W5</strain>
    </source>
</reference>
<evidence type="ECO:0000313" key="1">
    <source>
        <dbReference type="EMBL" id="ATA88655.1"/>
    </source>
</evidence>
<accession>A0A250FW37</accession>
<name>A0A250FW37_9FLAO</name>
<dbReference type="Gene3D" id="1.10.238.120">
    <property type="entry name" value="Jann4075-like"/>
    <property type="match status" value="1"/>
</dbReference>
<dbReference type="InterPro" id="IPR021274">
    <property type="entry name" value="DUF2853"/>
</dbReference>
<dbReference type="Proteomes" id="UP000217348">
    <property type="component" value="Chromosome"/>
</dbReference>
<dbReference type="AlphaFoldDB" id="A0A250FW37"/>
<dbReference type="InterPro" id="IPR023154">
    <property type="entry name" value="Jann4075-like_sf"/>
</dbReference>
<evidence type="ECO:0000313" key="3">
    <source>
        <dbReference type="Proteomes" id="UP000217348"/>
    </source>
</evidence>
<dbReference type="SUPFAM" id="SSF158587">
    <property type="entry name" value="Jann4075-like"/>
    <property type="match status" value="1"/>
</dbReference>
<protein>
    <submittedName>
        <fullName evidence="2">DUF2853 family protein</fullName>
    </submittedName>
</protein>
<dbReference type="EMBL" id="CP022387">
    <property type="protein sequence ID" value="ATA88655.1"/>
    <property type="molecule type" value="Genomic_DNA"/>
</dbReference>
<reference evidence="3" key="3">
    <citation type="submission" date="2017-06" db="EMBL/GenBank/DDBJ databases">
        <title>Capnocytophaga spp. assemblies.</title>
        <authorList>
            <person name="Gulvik C.A."/>
        </authorList>
    </citation>
    <scope>NUCLEOTIDE SEQUENCE [LARGE SCALE GENOMIC DNA]</scope>
    <source>
        <strain evidence="3">H2177</strain>
    </source>
</reference>
<dbReference type="RefSeq" id="WP_095894931.1">
    <property type="nucleotide sequence ID" value="NZ_BOPJ01000002.1"/>
</dbReference>
<dbReference type="Pfam" id="PF11015">
    <property type="entry name" value="DUF2853"/>
    <property type="match status" value="1"/>
</dbReference>
<reference evidence="1" key="2">
    <citation type="journal article" date="2017" name="Genome Announc.">
        <title>Twelve Complete Reference Genomes of Clinical Isolates in the Capnocytophaga Genus.</title>
        <authorList>
            <person name="Villarma A."/>
            <person name="Gulvik C.A."/>
            <person name="Rowe L.A."/>
            <person name="Sheth M."/>
            <person name="Juieng P."/>
            <person name="Nicholson A.C."/>
            <person name="Loparev V.N."/>
            <person name="McQuiston J.R."/>
        </authorList>
    </citation>
    <scope>NUCLEOTIDE SEQUENCE</scope>
    <source>
        <strain evidence="1">H2177</strain>
    </source>
</reference>
<proteinExistence type="predicted"/>
<dbReference type="OrthoDB" id="9812542at2"/>
<organism evidence="1 3">
    <name type="scientific">Capnocytophaga stomatis</name>
    <dbReference type="NCBI Taxonomy" id="1848904"/>
    <lineage>
        <taxon>Bacteria</taxon>
        <taxon>Pseudomonadati</taxon>
        <taxon>Bacteroidota</taxon>
        <taxon>Flavobacteriia</taxon>
        <taxon>Flavobacteriales</taxon>
        <taxon>Flavobacteriaceae</taxon>
        <taxon>Capnocytophaga</taxon>
    </lineage>
</organism>
<sequence>MSKRDELIELYAKDLKEKCGVTPDLDFLKKVTVGLGPSIYNADASTVAGSDKTELDRVKQNFLIKKLGLKDGPELDSAIESVIETYGKSNKSKYRAVIYYLLAKHFKKEGVYEK</sequence>
<evidence type="ECO:0000313" key="4">
    <source>
        <dbReference type="Proteomes" id="UP001622370"/>
    </source>
</evidence>
<evidence type="ECO:0000313" key="2">
    <source>
        <dbReference type="EMBL" id="MFK8292287.1"/>
    </source>
</evidence>
<dbReference type="Proteomes" id="UP001622370">
    <property type="component" value="Unassembled WGS sequence"/>
</dbReference>
<gene>
    <name evidence="2" type="ORF">ACI76L_00685</name>
    <name evidence="1" type="ORF">CGC58_02210</name>
</gene>
<keyword evidence="4" id="KW-1185">Reference proteome</keyword>
<dbReference type="KEGG" id="csto:CGC58_02210"/>
<reference evidence="2 4" key="1">
    <citation type="journal article" date="2016" name="Sci. Rep.">
        <title>Whole genome sequencing identifies a novel species of the genus Capnocytophaga isolated from dog and cat bite wounds in humans.</title>
        <authorList>
            <person name="Zangenah S."/>
            <person name="Abbasi N."/>
            <person name="Andersson A.F."/>
            <person name="Bergman P."/>
        </authorList>
    </citation>
    <scope>NUCLEOTIDE SEQUENCE [LARGE SCALE GENOMIC DNA]</scope>
    <source>
        <strain evidence="2 4">W5</strain>
    </source>
</reference>